<feature type="region of interest" description="Disordered" evidence="1">
    <location>
        <begin position="1"/>
        <end position="29"/>
    </location>
</feature>
<organism evidence="2 3">
    <name type="scientific">Caldibacillus debilis</name>
    <dbReference type="NCBI Taxonomy" id="301148"/>
    <lineage>
        <taxon>Bacteria</taxon>
        <taxon>Bacillati</taxon>
        <taxon>Bacillota</taxon>
        <taxon>Bacilli</taxon>
        <taxon>Bacillales</taxon>
        <taxon>Bacillaceae</taxon>
        <taxon>Caldibacillus</taxon>
    </lineage>
</organism>
<reference evidence="2 3" key="1">
    <citation type="submission" date="2016-01" db="EMBL/GenBank/DDBJ databases">
        <title>Draft Genome Sequences of Seven Thermophilic Sporeformers Isolated from Foods.</title>
        <authorList>
            <person name="Berendsen E.M."/>
            <person name="Wells-Bennik M.H."/>
            <person name="Krawcyk A.O."/>
            <person name="De Jong A."/>
            <person name="Holsappel S."/>
            <person name="Eijlander R.T."/>
            <person name="Kuipers O.P."/>
        </authorList>
    </citation>
    <scope>NUCLEOTIDE SEQUENCE [LARGE SCALE GENOMIC DNA]</scope>
    <source>
        <strain evidence="2 3">B4135</strain>
    </source>
</reference>
<dbReference type="EMBL" id="LQYT01000018">
    <property type="protein sequence ID" value="KYD21417.1"/>
    <property type="molecule type" value="Genomic_DNA"/>
</dbReference>
<name>A0A150MA43_9BACI</name>
<evidence type="ECO:0000313" key="2">
    <source>
        <dbReference type="EMBL" id="KYD21417.1"/>
    </source>
</evidence>
<evidence type="ECO:0000313" key="3">
    <source>
        <dbReference type="Proteomes" id="UP000075683"/>
    </source>
</evidence>
<sequence length="41" mass="4325">MISPPGLAAGGEREEPSGAAECADLPMPRNRLQYEMPAPIT</sequence>
<comment type="caution">
    <text evidence="2">The sequence shown here is derived from an EMBL/GenBank/DDBJ whole genome shotgun (WGS) entry which is preliminary data.</text>
</comment>
<accession>A0A150MA43</accession>
<dbReference type="Proteomes" id="UP000075683">
    <property type="component" value="Unassembled WGS sequence"/>
</dbReference>
<proteinExistence type="predicted"/>
<evidence type="ECO:0000256" key="1">
    <source>
        <dbReference type="SAM" id="MobiDB-lite"/>
    </source>
</evidence>
<gene>
    <name evidence="2" type="ORF">B4135_1646</name>
</gene>
<protein>
    <submittedName>
        <fullName evidence="2">Uncharacterized protein</fullName>
    </submittedName>
</protein>
<dbReference type="AlphaFoldDB" id="A0A150MA43"/>